<dbReference type="AlphaFoldDB" id="A0A6N2TDG3"/>
<name>A0A6N2TDG3_9FIRM</name>
<organism evidence="1">
    <name type="scientific">Anaerococcus vaginalis</name>
    <dbReference type="NCBI Taxonomy" id="33037"/>
    <lineage>
        <taxon>Bacteria</taxon>
        <taxon>Bacillati</taxon>
        <taxon>Bacillota</taxon>
        <taxon>Tissierellia</taxon>
        <taxon>Tissierellales</taxon>
        <taxon>Peptoniphilaceae</taxon>
        <taxon>Anaerococcus</taxon>
    </lineage>
</organism>
<dbReference type="EMBL" id="CACRSW010000026">
    <property type="protein sequence ID" value="VYT03670.1"/>
    <property type="molecule type" value="Genomic_DNA"/>
</dbReference>
<proteinExistence type="predicted"/>
<dbReference type="RefSeq" id="WP_156329129.1">
    <property type="nucleotide sequence ID" value="NZ_CACRSW010000026.1"/>
</dbReference>
<reference evidence="1" key="1">
    <citation type="submission" date="2019-11" db="EMBL/GenBank/DDBJ databases">
        <authorList>
            <person name="Feng L."/>
        </authorList>
    </citation>
    <scope>NUCLEOTIDE SEQUENCE</scope>
    <source>
        <strain evidence="1">AvaginalisLFYP127</strain>
    </source>
</reference>
<gene>
    <name evidence="1" type="ORF">AVLFYP127_00591</name>
</gene>
<dbReference type="Gene3D" id="3.30.2310.20">
    <property type="entry name" value="RelE-like"/>
    <property type="match status" value="1"/>
</dbReference>
<evidence type="ECO:0000313" key="1">
    <source>
        <dbReference type="EMBL" id="VYT03670.1"/>
    </source>
</evidence>
<sequence length="113" mass="12984">MNVEYSSKKVEKLCTNFKHARKKIGNKEAINLHKMINFILNIDSIKDLRNMSKYRLHKLGGEKGIYSLSPGGAKMSIRVEVLFKDISSNIVYDISNIDIIKIVSIEEVNNHYE</sequence>
<protein>
    <submittedName>
        <fullName evidence="1">Plasmid maintenance system killer protein</fullName>
    </submittedName>
</protein>
<dbReference type="InterPro" id="IPR035093">
    <property type="entry name" value="RelE/ParE_toxin_dom_sf"/>
</dbReference>
<accession>A0A6N2TDG3</accession>